<evidence type="ECO:0000256" key="8">
    <source>
        <dbReference type="ARBA" id="ARBA00023277"/>
    </source>
</evidence>
<comment type="catalytic activity">
    <reaction evidence="1 9">
        <text>2 D-sedoheptulose 7-phosphate = D-glycero-alpha-D-manno-heptose 7-phosphate + D-glycero-beta-D-manno-heptose 7-phosphate</text>
        <dbReference type="Rhea" id="RHEA:27489"/>
        <dbReference type="ChEBI" id="CHEBI:57483"/>
        <dbReference type="ChEBI" id="CHEBI:60203"/>
        <dbReference type="ChEBI" id="CHEBI:60204"/>
        <dbReference type="EC" id="5.3.1.28"/>
    </reaction>
</comment>
<feature type="binding site" evidence="9">
    <location>
        <position position="85"/>
    </location>
    <ligand>
        <name>Zn(2+)</name>
        <dbReference type="ChEBI" id="CHEBI:29105"/>
    </ligand>
</feature>
<dbReference type="PANTHER" id="PTHR30390:SF6">
    <property type="entry name" value="DNAA INITIATOR-ASSOCIATING PROTEIN DIAA"/>
    <property type="match status" value="1"/>
</dbReference>
<comment type="miscellaneous">
    <text evidence="9">The reaction produces a racemic mixture of D-glycero-alpha-D-manno-heptose 7-phosphate and D-glycero-beta-D-manno-heptose 7-phosphate.</text>
</comment>
<comment type="cofactor">
    <cofactor evidence="9">
        <name>Zn(2+)</name>
        <dbReference type="ChEBI" id="CHEBI:29105"/>
    </cofactor>
    <text evidence="9">Binds 1 zinc ion per subunit.</text>
</comment>
<keyword evidence="6 9" id="KW-0862">Zinc</keyword>
<evidence type="ECO:0000256" key="3">
    <source>
        <dbReference type="ARBA" id="ARBA00009894"/>
    </source>
</evidence>
<gene>
    <name evidence="9" type="primary">gmhA</name>
    <name evidence="11" type="ORF">V2H45_04130</name>
</gene>
<feature type="binding site" evidence="9">
    <location>
        <position position="81"/>
    </location>
    <ligand>
        <name>Zn(2+)</name>
        <dbReference type="ChEBI" id="CHEBI:29105"/>
    </ligand>
</feature>
<keyword evidence="7 9" id="KW-0413">Isomerase</keyword>
<dbReference type="GO" id="GO:0008270">
    <property type="term" value="F:zinc ion binding"/>
    <property type="evidence" value="ECO:0007669"/>
    <property type="project" value="UniProtKB-UniRule"/>
</dbReference>
<dbReference type="GO" id="GO:0005737">
    <property type="term" value="C:cytoplasm"/>
    <property type="evidence" value="ECO:0007669"/>
    <property type="project" value="UniProtKB-SubCell"/>
</dbReference>
<organism evidence="11 12">
    <name type="scientific">Tumidithrix elongata BACA0141</name>
    <dbReference type="NCBI Taxonomy" id="2716417"/>
    <lineage>
        <taxon>Bacteria</taxon>
        <taxon>Bacillati</taxon>
        <taxon>Cyanobacteriota</taxon>
        <taxon>Cyanophyceae</taxon>
        <taxon>Pseudanabaenales</taxon>
        <taxon>Pseudanabaenaceae</taxon>
        <taxon>Tumidithrix</taxon>
        <taxon>Tumidithrix elongata</taxon>
    </lineage>
</organism>
<feature type="binding site" evidence="9">
    <location>
        <position position="85"/>
    </location>
    <ligand>
        <name>substrate</name>
    </ligand>
</feature>
<dbReference type="RefSeq" id="WP_330482356.1">
    <property type="nucleotide sequence ID" value="NZ_JAZBJZ010000009.1"/>
</dbReference>
<dbReference type="EC" id="5.3.1.28" evidence="9"/>
<feature type="binding site" evidence="9">
    <location>
        <position position="147"/>
    </location>
    <ligand>
        <name>substrate</name>
    </ligand>
</feature>
<dbReference type="AlphaFoldDB" id="A0AAW9PR23"/>
<dbReference type="InterPro" id="IPR050099">
    <property type="entry name" value="SIS_GmhA/DiaA_subfam"/>
</dbReference>
<evidence type="ECO:0000313" key="11">
    <source>
        <dbReference type="EMBL" id="MEE3715932.1"/>
    </source>
</evidence>
<dbReference type="Gene3D" id="3.40.50.10490">
    <property type="entry name" value="Glucose-6-phosphate isomerase like protein, domain 1"/>
    <property type="match status" value="1"/>
</dbReference>
<keyword evidence="5 9" id="KW-0479">Metal-binding</keyword>
<feature type="binding site" evidence="9">
    <location>
        <position position="201"/>
    </location>
    <ligand>
        <name>Zn(2+)</name>
        <dbReference type="ChEBI" id="CHEBI:29105"/>
    </ligand>
</feature>
<protein>
    <recommendedName>
        <fullName evidence="9">Phosphoheptose isomerase</fullName>
        <ecNumber evidence="9">5.3.1.28</ecNumber>
    </recommendedName>
    <alternativeName>
        <fullName evidence="9">Sedoheptulose 7-phosphate isomerase</fullName>
    </alternativeName>
</protein>
<feature type="domain" description="SIS" evidence="10">
    <location>
        <begin position="57"/>
        <end position="213"/>
    </location>
</feature>
<dbReference type="InterPro" id="IPR046348">
    <property type="entry name" value="SIS_dom_sf"/>
</dbReference>
<name>A0AAW9PR23_9CYAN</name>
<feature type="binding site" evidence="9">
    <location>
        <position position="193"/>
    </location>
    <ligand>
        <name>Zn(2+)</name>
        <dbReference type="ChEBI" id="CHEBI:29105"/>
    </ligand>
</feature>
<comment type="similarity">
    <text evidence="3 9">Belongs to the SIS family. GmhA subfamily.</text>
</comment>
<evidence type="ECO:0000259" key="10">
    <source>
        <dbReference type="PROSITE" id="PS51464"/>
    </source>
</evidence>
<evidence type="ECO:0000256" key="2">
    <source>
        <dbReference type="ARBA" id="ARBA00004496"/>
    </source>
</evidence>
<dbReference type="GO" id="GO:1901135">
    <property type="term" value="P:carbohydrate derivative metabolic process"/>
    <property type="evidence" value="ECO:0007669"/>
    <property type="project" value="InterPro"/>
</dbReference>
<sequence length="221" mass="23299">MHPDTDLSPADNSQQDLLPQSSKYQQLVRSRLLASAELNRQVSEHCLDAILAAATLMAESLRAGGKILLCGNGGSAADCQHIAAELVNWLTKDFTRPGLAAIALTTDTSFITAHANDCGFEGVFARQVQAIGKPGDVLIGISTSGNSANVMQAVIFAKSLGMKAIALTGSGGKLTQVADVTIAIPSVNTQHIQESHLAVEHILCELVERILFPERDASGIE</sequence>
<evidence type="ECO:0000313" key="12">
    <source>
        <dbReference type="Proteomes" id="UP001333818"/>
    </source>
</evidence>
<dbReference type="SUPFAM" id="SSF53697">
    <property type="entry name" value="SIS domain"/>
    <property type="match status" value="1"/>
</dbReference>
<evidence type="ECO:0000256" key="4">
    <source>
        <dbReference type="ARBA" id="ARBA00022490"/>
    </source>
</evidence>
<evidence type="ECO:0000256" key="6">
    <source>
        <dbReference type="ARBA" id="ARBA00022833"/>
    </source>
</evidence>
<feature type="binding site" evidence="9">
    <location>
        <position position="193"/>
    </location>
    <ligand>
        <name>substrate</name>
    </ligand>
</feature>
<reference evidence="11" key="1">
    <citation type="submission" date="2024-01" db="EMBL/GenBank/DDBJ databases">
        <title>Bank of Algae and Cyanobacteria of the Azores (BACA) strain genomes.</title>
        <authorList>
            <person name="Luz R."/>
            <person name="Cordeiro R."/>
            <person name="Fonseca A."/>
            <person name="Goncalves V."/>
        </authorList>
    </citation>
    <scope>NUCLEOTIDE SEQUENCE</scope>
    <source>
        <strain evidence="11">BACA0141</strain>
    </source>
</reference>
<keyword evidence="12" id="KW-1185">Reference proteome</keyword>
<dbReference type="Pfam" id="PF13580">
    <property type="entry name" value="SIS_2"/>
    <property type="match status" value="1"/>
</dbReference>
<dbReference type="GO" id="GO:0008968">
    <property type="term" value="F:D-sedoheptulose 7-phosphate isomerase activity"/>
    <property type="evidence" value="ECO:0007669"/>
    <property type="project" value="UniProtKB-UniRule"/>
</dbReference>
<dbReference type="HAMAP" id="MF_00067">
    <property type="entry name" value="GmhA"/>
    <property type="match status" value="1"/>
</dbReference>
<dbReference type="InterPro" id="IPR001347">
    <property type="entry name" value="SIS_dom"/>
</dbReference>
<evidence type="ECO:0000256" key="7">
    <source>
        <dbReference type="ARBA" id="ARBA00023235"/>
    </source>
</evidence>
<feature type="binding site" evidence="9">
    <location>
        <begin position="116"/>
        <end position="117"/>
    </location>
    <ligand>
        <name>substrate</name>
    </ligand>
</feature>
<comment type="caution">
    <text evidence="11">The sequence shown here is derived from an EMBL/GenBank/DDBJ whole genome shotgun (WGS) entry which is preliminary data.</text>
</comment>
<dbReference type="EMBL" id="JAZBJZ010000009">
    <property type="protein sequence ID" value="MEE3715932.1"/>
    <property type="molecule type" value="Genomic_DNA"/>
</dbReference>
<feature type="binding site" evidence="9">
    <location>
        <begin position="72"/>
        <end position="74"/>
    </location>
    <ligand>
        <name>substrate</name>
    </ligand>
</feature>
<comment type="pathway">
    <text evidence="9">Carbohydrate biosynthesis; D-glycero-D-manno-heptose 7-phosphate biosynthesis; D-glycero-alpha-D-manno-heptose 7-phosphate and D-glycero-beta-D-manno-heptose 7-phosphate from sedoheptulose 7-phosphate: step 1/1.</text>
</comment>
<dbReference type="GO" id="GO:0005975">
    <property type="term" value="P:carbohydrate metabolic process"/>
    <property type="evidence" value="ECO:0007669"/>
    <property type="project" value="UniProtKB-UniRule"/>
</dbReference>
<comment type="subcellular location">
    <subcellularLocation>
        <location evidence="2 9">Cytoplasm</location>
    </subcellularLocation>
</comment>
<keyword evidence="8 9" id="KW-0119">Carbohydrate metabolism</keyword>
<dbReference type="InterPro" id="IPR035461">
    <property type="entry name" value="GmhA/DiaA"/>
</dbReference>
<proteinExistence type="inferred from homology"/>
<dbReference type="PROSITE" id="PS51464">
    <property type="entry name" value="SIS"/>
    <property type="match status" value="1"/>
</dbReference>
<evidence type="ECO:0000256" key="1">
    <source>
        <dbReference type="ARBA" id="ARBA00000348"/>
    </source>
</evidence>
<dbReference type="GO" id="GO:0097367">
    <property type="term" value="F:carbohydrate derivative binding"/>
    <property type="evidence" value="ECO:0007669"/>
    <property type="project" value="InterPro"/>
</dbReference>
<dbReference type="CDD" id="cd05006">
    <property type="entry name" value="SIS_GmhA"/>
    <property type="match status" value="1"/>
</dbReference>
<keyword evidence="4 9" id="KW-0963">Cytoplasm</keyword>
<comment type="function">
    <text evidence="9">Catalyzes the isomerization of sedoheptulose 7-phosphate in D-glycero-D-manno-heptose 7-phosphate.</text>
</comment>
<dbReference type="PANTHER" id="PTHR30390">
    <property type="entry name" value="SEDOHEPTULOSE 7-PHOSPHATE ISOMERASE / DNAA INITIATOR-ASSOCIATING FACTOR FOR REPLICATION INITIATION"/>
    <property type="match status" value="1"/>
</dbReference>
<evidence type="ECO:0000256" key="9">
    <source>
        <dbReference type="HAMAP-Rule" id="MF_00067"/>
    </source>
</evidence>
<evidence type="ECO:0000256" key="5">
    <source>
        <dbReference type="ARBA" id="ARBA00022723"/>
    </source>
</evidence>
<dbReference type="Proteomes" id="UP001333818">
    <property type="component" value="Unassembled WGS sequence"/>
</dbReference>
<feature type="binding site" evidence="9">
    <location>
        <begin position="142"/>
        <end position="144"/>
    </location>
    <ligand>
        <name>substrate</name>
    </ligand>
</feature>
<accession>A0AAW9PR23</accession>
<dbReference type="InterPro" id="IPR004515">
    <property type="entry name" value="Phosphoheptose_Isoase"/>
</dbReference>